<dbReference type="Pfam" id="PF20151">
    <property type="entry name" value="DUF6533"/>
    <property type="match status" value="1"/>
</dbReference>
<comment type="caution">
    <text evidence="3">The sequence shown here is derived from an EMBL/GenBank/DDBJ whole genome shotgun (WGS) entry which is preliminary data.</text>
</comment>
<feature type="domain" description="DUF6533" evidence="2">
    <location>
        <begin position="16"/>
        <end position="58"/>
    </location>
</feature>
<keyword evidence="1" id="KW-0472">Membrane</keyword>
<evidence type="ECO:0000259" key="2">
    <source>
        <dbReference type="Pfam" id="PF20151"/>
    </source>
</evidence>
<accession>A0A9P6CDC2</accession>
<keyword evidence="1" id="KW-1133">Transmembrane helix</keyword>
<dbReference type="AlphaFoldDB" id="A0A9P6CDC2"/>
<gene>
    <name evidence="3" type="ORF">BDZ94DRAFT_1371110</name>
</gene>
<keyword evidence="4" id="KW-1185">Reference proteome</keyword>
<dbReference type="OrthoDB" id="3349377at2759"/>
<dbReference type="EMBL" id="MU150282">
    <property type="protein sequence ID" value="KAF9461587.1"/>
    <property type="molecule type" value="Genomic_DNA"/>
</dbReference>
<sequence>MAYCHQRAKYICGKGYVASVMVFILDYFGTLDLEVKYIWRSKGVPSRILFILNRYLSVVYLAINVYCLLQTGSISFTVLIWIGSMNMLPSQDVNPLFPGCLQEMKGKPLFDIVFILINETTTICASLLVIELTGEISNSSFQNPNNL</sequence>
<proteinExistence type="predicted"/>
<evidence type="ECO:0000313" key="3">
    <source>
        <dbReference type="EMBL" id="KAF9461587.1"/>
    </source>
</evidence>
<reference evidence="3" key="1">
    <citation type="submission" date="2020-11" db="EMBL/GenBank/DDBJ databases">
        <authorList>
            <consortium name="DOE Joint Genome Institute"/>
            <person name="Ahrendt S."/>
            <person name="Riley R."/>
            <person name="Andreopoulos W."/>
            <person name="Labutti K."/>
            <person name="Pangilinan J."/>
            <person name="Ruiz-Duenas F.J."/>
            <person name="Barrasa J.M."/>
            <person name="Sanchez-Garcia M."/>
            <person name="Camarero S."/>
            <person name="Miyauchi S."/>
            <person name="Serrano A."/>
            <person name="Linde D."/>
            <person name="Babiker R."/>
            <person name="Drula E."/>
            <person name="Ayuso-Fernandez I."/>
            <person name="Pacheco R."/>
            <person name="Padilla G."/>
            <person name="Ferreira P."/>
            <person name="Barriuso J."/>
            <person name="Kellner H."/>
            <person name="Castanera R."/>
            <person name="Alfaro M."/>
            <person name="Ramirez L."/>
            <person name="Pisabarro A.G."/>
            <person name="Kuo A."/>
            <person name="Tritt A."/>
            <person name="Lipzen A."/>
            <person name="He G."/>
            <person name="Yan M."/>
            <person name="Ng V."/>
            <person name="Cullen D."/>
            <person name="Martin F."/>
            <person name="Rosso M.-N."/>
            <person name="Henrissat B."/>
            <person name="Hibbett D."/>
            <person name="Martinez A.T."/>
            <person name="Grigoriev I.V."/>
        </authorList>
    </citation>
    <scope>NUCLEOTIDE SEQUENCE</scope>
    <source>
        <strain evidence="3">CBS 247.69</strain>
    </source>
</reference>
<name>A0A9P6CDC2_9AGAR</name>
<evidence type="ECO:0000313" key="4">
    <source>
        <dbReference type="Proteomes" id="UP000807353"/>
    </source>
</evidence>
<feature type="transmembrane region" description="Helical" evidence="1">
    <location>
        <begin position="59"/>
        <end position="82"/>
    </location>
</feature>
<dbReference type="InterPro" id="IPR045340">
    <property type="entry name" value="DUF6533"/>
</dbReference>
<evidence type="ECO:0000256" key="1">
    <source>
        <dbReference type="SAM" id="Phobius"/>
    </source>
</evidence>
<dbReference type="Proteomes" id="UP000807353">
    <property type="component" value="Unassembled WGS sequence"/>
</dbReference>
<organism evidence="3 4">
    <name type="scientific">Collybia nuda</name>
    <dbReference type="NCBI Taxonomy" id="64659"/>
    <lineage>
        <taxon>Eukaryota</taxon>
        <taxon>Fungi</taxon>
        <taxon>Dikarya</taxon>
        <taxon>Basidiomycota</taxon>
        <taxon>Agaricomycotina</taxon>
        <taxon>Agaricomycetes</taxon>
        <taxon>Agaricomycetidae</taxon>
        <taxon>Agaricales</taxon>
        <taxon>Tricholomatineae</taxon>
        <taxon>Clitocybaceae</taxon>
        <taxon>Collybia</taxon>
    </lineage>
</organism>
<protein>
    <recommendedName>
        <fullName evidence="2">DUF6533 domain-containing protein</fullName>
    </recommendedName>
</protein>
<keyword evidence="1" id="KW-0812">Transmembrane</keyword>